<feature type="compositionally biased region" description="Low complexity" evidence="1">
    <location>
        <begin position="276"/>
        <end position="292"/>
    </location>
</feature>
<feature type="transmembrane region" description="Helical" evidence="2">
    <location>
        <begin position="57"/>
        <end position="79"/>
    </location>
</feature>
<feature type="region of interest" description="Disordered" evidence="1">
    <location>
        <begin position="123"/>
        <end position="240"/>
    </location>
</feature>
<keyword evidence="2" id="KW-0812">Transmembrane</keyword>
<feature type="compositionally biased region" description="Polar residues" evidence="1">
    <location>
        <begin position="568"/>
        <end position="577"/>
    </location>
</feature>
<dbReference type="RefSeq" id="XP_012945370.1">
    <property type="nucleotide sequence ID" value="XM_013089916.1"/>
</dbReference>
<name>A0ABM1AD14_APLCA</name>
<feature type="compositionally biased region" description="Basic residues" evidence="1">
    <location>
        <begin position="540"/>
        <end position="565"/>
    </location>
</feature>
<feature type="compositionally biased region" description="Polar residues" evidence="1">
    <location>
        <begin position="615"/>
        <end position="681"/>
    </location>
</feature>
<keyword evidence="2" id="KW-1133">Transmembrane helix</keyword>
<organism evidence="3 4">
    <name type="scientific">Aplysia californica</name>
    <name type="common">California sea hare</name>
    <dbReference type="NCBI Taxonomy" id="6500"/>
    <lineage>
        <taxon>Eukaryota</taxon>
        <taxon>Metazoa</taxon>
        <taxon>Spiralia</taxon>
        <taxon>Lophotrochozoa</taxon>
        <taxon>Mollusca</taxon>
        <taxon>Gastropoda</taxon>
        <taxon>Heterobranchia</taxon>
        <taxon>Euthyneura</taxon>
        <taxon>Tectipleura</taxon>
        <taxon>Aplysiida</taxon>
        <taxon>Aplysioidea</taxon>
        <taxon>Aplysiidae</taxon>
        <taxon>Aplysia</taxon>
    </lineage>
</organism>
<gene>
    <name evidence="4" type="primary">LOC106013644</name>
</gene>
<keyword evidence="3" id="KW-1185">Reference proteome</keyword>
<feature type="compositionally biased region" description="Polar residues" evidence="1">
    <location>
        <begin position="219"/>
        <end position="239"/>
    </location>
</feature>
<accession>A0ABM1AD14</accession>
<feature type="region of interest" description="Disordered" evidence="1">
    <location>
        <begin position="324"/>
        <end position="437"/>
    </location>
</feature>
<sequence length="753" mass="82457">KFEKSNVPINPKQPKLFVSPGEDPANRDGRQNHPQNAGPQDRREKDVFLSSKPSAELVLLVVCAVLFCVLFTGLIRWGIKRRGRDKHGLTLTDHQRRMMQCVPLHARKPPDWTMATIYECEETPEVSPSPPSTQRTSCVVDIGTSRPDVPHQDLPPRPSGFPDTSSTEGLSLLSDRATSQSGTAQDTLLEDLEGSGSSSEDDMWSADECAGRYIPEISSPHSTSVASTTRESNNISTDRNPCGAGCRVVHEDQVLLLPPSHSQQLEATTAPGADSNNNNENTNDNNSGNNKNIRSGSTGSRFLSSLTETLRHFNRDWVGMNLLQTRPSERENSERTNHCRGSAHENSRDAQHNSLRGGDGSGHSSDFSHHPPQATPSLSHSTPPTDTTTPPTDITTPPMSHFTPPTDSTTPPTDSTTPPTDSTTPPTDSTPPQPSVETEIVYDDSFPAHEGTAHEDLYSVVFRSRADRPCTPPPQARHLRPCMRRSIERRRIHRHYSNRHQHIYANAPQSTHDSPAQHTAPTAPSMSQLLLHAYNHAHSHAHNHAHTHSHAHTYSHAHSHAHNHAHTQSQTGDSQAPSAVIDERLTTDDTVRPPPPNYSQHTSPGQQPSLSQSQTAPHTSCQPSLSQSQTAPHMSCQPSLSQSQTSPHMSCQPSLSQSQTAPHMSCQPSLSQSQTSPHMSCQPSLSHCETHLLPHGGCLFVRHISCHLAMQGSVLNSLISGPLGHLSMIFSSISLESECLQSPRMRLFKENRD</sequence>
<evidence type="ECO:0000313" key="3">
    <source>
        <dbReference type="Proteomes" id="UP000694888"/>
    </source>
</evidence>
<evidence type="ECO:0000313" key="4">
    <source>
        <dbReference type="RefSeq" id="XP_012945370.1"/>
    </source>
</evidence>
<evidence type="ECO:0000256" key="1">
    <source>
        <dbReference type="SAM" id="MobiDB-lite"/>
    </source>
</evidence>
<feature type="compositionally biased region" description="Basic and acidic residues" evidence="1">
    <location>
        <begin position="581"/>
        <end position="591"/>
    </location>
</feature>
<proteinExistence type="predicted"/>
<feature type="compositionally biased region" description="Polar residues" evidence="1">
    <location>
        <begin position="176"/>
        <end position="186"/>
    </location>
</feature>
<feature type="compositionally biased region" description="Low complexity" evidence="1">
    <location>
        <begin position="382"/>
        <end position="427"/>
    </location>
</feature>
<feature type="compositionally biased region" description="Low complexity" evidence="1">
    <location>
        <begin position="603"/>
        <end position="614"/>
    </location>
</feature>
<dbReference type="GeneID" id="106013644"/>
<feature type="region of interest" description="Disordered" evidence="1">
    <location>
        <begin position="266"/>
        <end position="300"/>
    </location>
</feature>
<feature type="region of interest" description="Disordered" evidence="1">
    <location>
        <begin position="540"/>
        <end position="681"/>
    </location>
</feature>
<evidence type="ECO:0000256" key="2">
    <source>
        <dbReference type="SAM" id="Phobius"/>
    </source>
</evidence>
<dbReference type="Proteomes" id="UP000694888">
    <property type="component" value="Unplaced"/>
</dbReference>
<feature type="compositionally biased region" description="Acidic residues" evidence="1">
    <location>
        <begin position="188"/>
        <end position="205"/>
    </location>
</feature>
<feature type="region of interest" description="Disordered" evidence="1">
    <location>
        <begin position="1"/>
        <end position="45"/>
    </location>
</feature>
<feature type="compositionally biased region" description="Basic and acidic residues" evidence="1">
    <location>
        <begin position="327"/>
        <end position="351"/>
    </location>
</feature>
<protein>
    <submittedName>
        <fullName evidence="4">Flocculation protein FLO11-like</fullName>
    </submittedName>
</protein>
<reference evidence="4" key="1">
    <citation type="submission" date="2025-08" db="UniProtKB">
        <authorList>
            <consortium name="RefSeq"/>
        </authorList>
    </citation>
    <scope>IDENTIFICATION</scope>
</reference>
<keyword evidence="2" id="KW-0472">Membrane</keyword>
<feature type="non-terminal residue" evidence="4">
    <location>
        <position position="1"/>
    </location>
</feature>